<dbReference type="EMBL" id="JADKYB010000004">
    <property type="protein sequence ID" value="MBM9504480.1"/>
    <property type="molecule type" value="Genomic_DNA"/>
</dbReference>
<organism evidence="3 4">
    <name type="scientific">Actinacidiphila acididurans</name>
    <dbReference type="NCBI Taxonomy" id="2784346"/>
    <lineage>
        <taxon>Bacteria</taxon>
        <taxon>Bacillati</taxon>
        <taxon>Actinomycetota</taxon>
        <taxon>Actinomycetes</taxon>
        <taxon>Kitasatosporales</taxon>
        <taxon>Streptomycetaceae</taxon>
        <taxon>Actinacidiphila</taxon>
    </lineage>
</organism>
<feature type="domain" description="Putative Flp pilus-assembly TadG-like N-terminal" evidence="2">
    <location>
        <begin position="17"/>
        <end position="57"/>
    </location>
</feature>
<feature type="transmembrane region" description="Helical" evidence="1">
    <location>
        <begin position="12"/>
        <end position="33"/>
    </location>
</feature>
<gene>
    <name evidence="3" type="ORF">ITX44_08015</name>
</gene>
<keyword evidence="1" id="KW-0472">Membrane</keyword>
<dbReference type="InterPro" id="IPR028087">
    <property type="entry name" value="Tad_N"/>
</dbReference>
<keyword evidence="1" id="KW-0812">Transmembrane</keyword>
<keyword evidence="4" id="KW-1185">Reference proteome</keyword>
<evidence type="ECO:0000259" key="2">
    <source>
        <dbReference type="Pfam" id="PF13400"/>
    </source>
</evidence>
<dbReference type="RefSeq" id="WP_205356371.1">
    <property type="nucleotide sequence ID" value="NZ_JADKYB010000004.1"/>
</dbReference>
<sequence length="198" mass="20314">MRTALRRDDGQTVGIYIVSISALFFLAFAYFAVGQAAVNRNSAQTAADAAALAAARAERDHIKDDLLAALNAGDLTELQHLLTLIGQDDGGAAQTAASNYAAANGATLQGSVQVNGNSFTVQVQANDSVGRSVVHGTEDIHSVATATAVVEPRCGGGVAKDGAHGLDITCDDGSLTLDPTAPGFTLQLSDFYAVHLTN</sequence>
<evidence type="ECO:0000313" key="3">
    <source>
        <dbReference type="EMBL" id="MBM9504480.1"/>
    </source>
</evidence>
<accession>A0ABS2TMB2</accession>
<dbReference type="Pfam" id="PF13400">
    <property type="entry name" value="Tad"/>
    <property type="match status" value="1"/>
</dbReference>
<name>A0ABS2TMB2_9ACTN</name>
<evidence type="ECO:0000256" key="1">
    <source>
        <dbReference type="SAM" id="Phobius"/>
    </source>
</evidence>
<protein>
    <recommendedName>
        <fullName evidence="2">Putative Flp pilus-assembly TadG-like N-terminal domain-containing protein</fullName>
    </recommendedName>
</protein>
<reference evidence="3 4" key="1">
    <citation type="submission" date="2021-01" db="EMBL/GenBank/DDBJ databases">
        <title>Streptomyces acididurans sp. nov., isolated from a peat swamp forest soil.</title>
        <authorList>
            <person name="Chantavorakit T."/>
            <person name="Duangmal K."/>
        </authorList>
    </citation>
    <scope>NUCLEOTIDE SEQUENCE [LARGE SCALE GENOMIC DNA]</scope>
    <source>
        <strain evidence="3 4">KK5PA1</strain>
    </source>
</reference>
<dbReference type="Proteomes" id="UP000749040">
    <property type="component" value="Unassembled WGS sequence"/>
</dbReference>
<evidence type="ECO:0000313" key="4">
    <source>
        <dbReference type="Proteomes" id="UP000749040"/>
    </source>
</evidence>
<comment type="caution">
    <text evidence="3">The sequence shown here is derived from an EMBL/GenBank/DDBJ whole genome shotgun (WGS) entry which is preliminary data.</text>
</comment>
<keyword evidence="1" id="KW-1133">Transmembrane helix</keyword>
<proteinExistence type="predicted"/>